<feature type="region of interest" description="Disordered" evidence="1">
    <location>
        <begin position="1"/>
        <end position="67"/>
    </location>
</feature>
<reference evidence="2 3" key="1">
    <citation type="submission" date="2018-03" db="EMBL/GenBank/DDBJ databases">
        <title>Draft genome sequence of Rohu Carp (Labeo rohita).</title>
        <authorList>
            <person name="Das P."/>
            <person name="Kushwaha B."/>
            <person name="Joshi C.G."/>
            <person name="Kumar D."/>
            <person name="Nagpure N.S."/>
            <person name="Sahoo L."/>
            <person name="Das S.P."/>
            <person name="Bit A."/>
            <person name="Patnaik S."/>
            <person name="Meher P.K."/>
            <person name="Jayasankar P."/>
            <person name="Koringa P.G."/>
            <person name="Patel N.V."/>
            <person name="Hinsu A.T."/>
            <person name="Kumar R."/>
            <person name="Pandey M."/>
            <person name="Agarwal S."/>
            <person name="Srivastava S."/>
            <person name="Singh M."/>
            <person name="Iquebal M.A."/>
            <person name="Jaiswal S."/>
            <person name="Angadi U.B."/>
            <person name="Kumar N."/>
            <person name="Raza M."/>
            <person name="Shah T.M."/>
            <person name="Rai A."/>
            <person name="Jena J.K."/>
        </authorList>
    </citation>
    <scope>NUCLEOTIDE SEQUENCE [LARGE SCALE GENOMIC DNA]</scope>
    <source>
        <strain evidence="2">DASCIFA01</strain>
        <tissue evidence="2">Testis</tissue>
    </source>
</reference>
<evidence type="ECO:0000256" key="1">
    <source>
        <dbReference type="SAM" id="MobiDB-lite"/>
    </source>
</evidence>
<feature type="compositionally biased region" description="Polar residues" evidence="1">
    <location>
        <begin position="1"/>
        <end position="17"/>
    </location>
</feature>
<proteinExistence type="predicted"/>
<dbReference type="AlphaFoldDB" id="A0A498NLA4"/>
<name>A0A498NLA4_LABRO</name>
<keyword evidence="3" id="KW-1185">Reference proteome</keyword>
<evidence type="ECO:0000313" key="2">
    <source>
        <dbReference type="EMBL" id="RXN32712.1"/>
    </source>
</evidence>
<accession>A0A498NLA4</accession>
<protein>
    <submittedName>
        <fullName evidence="2">Uncharacterized protein</fullName>
    </submittedName>
</protein>
<gene>
    <name evidence="2" type="ORF">ROHU_004508</name>
</gene>
<dbReference type="EMBL" id="QBIY01011349">
    <property type="protein sequence ID" value="RXN32712.1"/>
    <property type="molecule type" value="Genomic_DNA"/>
</dbReference>
<organism evidence="2 3">
    <name type="scientific">Labeo rohita</name>
    <name type="common">Indian major carp</name>
    <name type="synonym">Cyprinus rohita</name>
    <dbReference type="NCBI Taxonomy" id="84645"/>
    <lineage>
        <taxon>Eukaryota</taxon>
        <taxon>Metazoa</taxon>
        <taxon>Chordata</taxon>
        <taxon>Craniata</taxon>
        <taxon>Vertebrata</taxon>
        <taxon>Euteleostomi</taxon>
        <taxon>Actinopterygii</taxon>
        <taxon>Neopterygii</taxon>
        <taxon>Teleostei</taxon>
        <taxon>Ostariophysi</taxon>
        <taxon>Cypriniformes</taxon>
        <taxon>Cyprinidae</taxon>
        <taxon>Labeoninae</taxon>
        <taxon>Labeonini</taxon>
        <taxon>Labeo</taxon>
    </lineage>
</organism>
<comment type="caution">
    <text evidence="2">The sequence shown here is derived from an EMBL/GenBank/DDBJ whole genome shotgun (WGS) entry which is preliminary data.</text>
</comment>
<dbReference type="Proteomes" id="UP000290572">
    <property type="component" value="Unassembled WGS sequence"/>
</dbReference>
<sequence length="67" mass="6849">MTGSTADKGTTSINSTAEGLGMPAALTDLNGDQLAKCPRQLPCQRNRPTGTPSKRGGNILTSSPFSA</sequence>
<evidence type="ECO:0000313" key="3">
    <source>
        <dbReference type="Proteomes" id="UP000290572"/>
    </source>
</evidence>